<dbReference type="Pfam" id="PF14135">
    <property type="entry name" value="DUF4302"/>
    <property type="match status" value="1"/>
</dbReference>
<gene>
    <name evidence="1" type="ORF">CGC58_10955</name>
</gene>
<name>A0A250G1J1_9FLAO</name>
<organism evidence="1 2">
    <name type="scientific">Capnocytophaga stomatis</name>
    <dbReference type="NCBI Taxonomy" id="1848904"/>
    <lineage>
        <taxon>Bacteria</taxon>
        <taxon>Pseudomonadati</taxon>
        <taxon>Bacteroidota</taxon>
        <taxon>Flavobacteriia</taxon>
        <taxon>Flavobacteriales</taxon>
        <taxon>Flavobacteriaceae</taxon>
        <taxon>Capnocytophaga</taxon>
    </lineage>
</organism>
<evidence type="ECO:0008006" key="3">
    <source>
        <dbReference type="Google" id="ProtNLM"/>
    </source>
</evidence>
<dbReference type="InterPro" id="IPR025396">
    <property type="entry name" value="DUF4302"/>
</dbReference>
<dbReference type="EMBL" id="CP022387">
    <property type="protein sequence ID" value="ATA90198.1"/>
    <property type="molecule type" value="Genomic_DNA"/>
</dbReference>
<proteinExistence type="predicted"/>
<dbReference type="PROSITE" id="PS51257">
    <property type="entry name" value="PROKAR_LIPOPROTEIN"/>
    <property type="match status" value="1"/>
</dbReference>
<dbReference type="AlphaFoldDB" id="A0A250G1J1"/>
<dbReference type="KEGG" id="csto:CGC58_10955"/>
<reference evidence="2" key="1">
    <citation type="submission" date="2017-06" db="EMBL/GenBank/DDBJ databases">
        <title>Capnocytophaga spp. assemblies.</title>
        <authorList>
            <person name="Gulvik C.A."/>
        </authorList>
    </citation>
    <scope>NUCLEOTIDE SEQUENCE [LARGE SCALE GENOMIC DNA]</scope>
    <source>
        <strain evidence="2">H2177</strain>
    </source>
</reference>
<dbReference type="OrthoDB" id="1150854at2"/>
<evidence type="ECO:0000313" key="1">
    <source>
        <dbReference type="EMBL" id="ATA90198.1"/>
    </source>
</evidence>
<accession>A0A250G1J1</accession>
<sequence>MKRYLFLIVLVGMISCKKEEPSEVSPSDRNLQNIKALRKELTEAPYGWKVLYFPKTDSLLFANKDEILEKDPLFRERYGYGGFYFLMKFDDKGTVQMRADYDSKSMVETKESEFEIKQNTFTQLSFTTFNYIHHLVNDRFSGNSDFMYAGRDFENNLVFKTASYIEPAREYVVFEKLKSPIDWEDTRNTTDNALTESYKNRKIFEQMKNPQVVIRKGSRIFFQSDMIVRSTRGTPQYNQFLREIIEKRYYLFRFNKKPDLVNPRIAKESTGLGSGYVGTEQGLTFRTGLRYTEKYIFRDFERRGDKFVCELVKVYDPILKREMYVSKHLYPDGEPTYFVAEIIDEQM</sequence>
<protein>
    <recommendedName>
        <fullName evidence="3">DUF4302 domain-containing protein</fullName>
    </recommendedName>
</protein>
<evidence type="ECO:0000313" key="2">
    <source>
        <dbReference type="Proteomes" id="UP000217348"/>
    </source>
</evidence>
<dbReference type="Proteomes" id="UP000217348">
    <property type="component" value="Chromosome"/>
</dbReference>
<dbReference type="RefSeq" id="WP_095896742.1">
    <property type="nucleotide sequence ID" value="NZ_CP022387.1"/>
</dbReference>